<dbReference type="InterPro" id="IPR057191">
    <property type="entry name" value="DUF7869"/>
</dbReference>
<dbReference type="Pfam" id="PF25273">
    <property type="entry name" value="DUF7869"/>
    <property type="match status" value="1"/>
</dbReference>
<evidence type="ECO:0000313" key="3">
    <source>
        <dbReference type="Proteomes" id="UP001152888"/>
    </source>
</evidence>
<evidence type="ECO:0000313" key="2">
    <source>
        <dbReference type="EMBL" id="CAH1958804.1"/>
    </source>
</evidence>
<dbReference type="AlphaFoldDB" id="A0A9P0JRX9"/>
<organism evidence="2 3">
    <name type="scientific">Acanthoscelides obtectus</name>
    <name type="common">Bean weevil</name>
    <name type="synonym">Bruchus obtectus</name>
    <dbReference type="NCBI Taxonomy" id="200917"/>
    <lineage>
        <taxon>Eukaryota</taxon>
        <taxon>Metazoa</taxon>
        <taxon>Ecdysozoa</taxon>
        <taxon>Arthropoda</taxon>
        <taxon>Hexapoda</taxon>
        <taxon>Insecta</taxon>
        <taxon>Pterygota</taxon>
        <taxon>Neoptera</taxon>
        <taxon>Endopterygota</taxon>
        <taxon>Coleoptera</taxon>
        <taxon>Polyphaga</taxon>
        <taxon>Cucujiformia</taxon>
        <taxon>Chrysomeloidea</taxon>
        <taxon>Chrysomelidae</taxon>
        <taxon>Bruchinae</taxon>
        <taxon>Bruchini</taxon>
        <taxon>Acanthoscelides</taxon>
    </lineage>
</organism>
<feature type="domain" description="DUF7869" evidence="1">
    <location>
        <begin position="87"/>
        <end position="240"/>
    </location>
</feature>
<accession>A0A9P0JRX9</accession>
<dbReference type="PANTHER" id="PTHR34415:SF1">
    <property type="entry name" value="INTEGRASE CATALYTIC DOMAIN-CONTAINING PROTEIN"/>
    <property type="match status" value="1"/>
</dbReference>
<dbReference type="EMBL" id="CAKOFQ010006679">
    <property type="protein sequence ID" value="CAH1958804.1"/>
    <property type="molecule type" value="Genomic_DNA"/>
</dbReference>
<comment type="caution">
    <text evidence="2">The sequence shown here is derived from an EMBL/GenBank/DDBJ whole genome shotgun (WGS) entry which is preliminary data.</text>
</comment>
<dbReference type="OrthoDB" id="6349457at2759"/>
<evidence type="ECO:0000259" key="1">
    <source>
        <dbReference type="Pfam" id="PF25273"/>
    </source>
</evidence>
<proteinExistence type="predicted"/>
<gene>
    <name evidence="2" type="ORF">ACAOBT_LOCUS2860</name>
</gene>
<dbReference type="Proteomes" id="UP001152888">
    <property type="component" value="Unassembled WGS sequence"/>
</dbReference>
<reference evidence="2" key="1">
    <citation type="submission" date="2022-03" db="EMBL/GenBank/DDBJ databases">
        <authorList>
            <person name="Sayadi A."/>
        </authorList>
    </citation>
    <scope>NUCLEOTIDE SEQUENCE</scope>
</reference>
<protein>
    <recommendedName>
        <fullName evidence="1">DUF7869 domain-containing protein</fullName>
    </recommendedName>
</protein>
<keyword evidence="3" id="KW-1185">Reference proteome</keyword>
<dbReference type="PANTHER" id="PTHR34415">
    <property type="entry name" value="INTEGRASE CATALYTIC DOMAIN-CONTAINING PROTEIN"/>
    <property type="match status" value="1"/>
</dbReference>
<sequence length="354" mass="41217">MPRTDTCSTCDSLIQKIAAAENDESRAPLLAEKELHLRKAKAFYDLKKKWQEKARNGEAMVVCFDFMQNLPLPHIRDNLAFRCRQLWYYVFGVHNLKDDSATMYTYDETIAKKGQNEVTSLLFHYFTQVPDITSRNLVLISDGCPGQNKNYVMMHFMYLLVHCLKLFDNITYIFPIRGHSFLPNDQDFSIISKRKAVEVAEIPEHWDTIIQTCRSNPSPFNLIKVQQKHFFNVKLSTDKYFLKNPRPPIKLKSLRMYRIQAKNKFLEIRDSYSGPWRQSILRNKIPLSNELQLVPLYREPLAINPLKLKDLQTLSKVLSKREHTGFYNALRPTESNIAELSDSDPEDNSSGCDE</sequence>
<name>A0A9P0JRX9_ACAOB</name>